<dbReference type="PANTHER" id="PTHR48081">
    <property type="entry name" value="AB HYDROLASE SUPERFAMILY PROTEIN C4A8.06C"/>
    <property type="match status" value="1"/>
</dbReference>
<dbReference type="Proteomes" id="UP000316270">
    <property type="component" value="Chromosome 2"/>
</dbReference>
<comment type="similarity">
    <text evidence="1">Belongs to the 'GDXG' lipolytic enzyme family.</text>
</comment>
<dbReference type="SUPFAM" id="SSF53474">
    <property type="entry name" value="alpha/beta-Hydrolases"/>
    <property type="match status" value="1"/>
</dbReference>
<protein>
    <recommendedName>
        <fullName evidence="5">Alpha/beta hydrolase fold-3 domain-containing protein</fullName>
    </recommendedName>
</protein>
<evidence type="ECO:0000256" key="3">
    <source>
        <dbReference type="PROSITE-ProRule" id="PRU10038"/>
    </source>
</evidence>
<dbReference type="InterPro" id="IPR033140">
    <property type="entry name" value="Lipase_GDXG_put_SER_AS"/>
</dbReference>
<reference evidence="6 7" key="1">
    <citation type="submission" date="2019-07" db="EMBL/GenBank/DDBJ databases">
        <title>Finished genome of Venturia effusa.</title>
        <authorList>
            <person name="Young C.A."/>
            <person name="Cox M.P."/>
            <person name="Ganley A.R.D."/>
            <person name="David W.J."/>
        </authorList>
    </citation>
    <scope>NUCLEOTIDE SEQUENCE [LARGE SCALE GENOMIC DNA]</scope>
    <source>
        <strain evidence="7">albino</strain>
    </source>
</reference>
<keyword evidence="7" id="KW-1185">Reference proteome</keyword>
<evidence type="ECO:0000259" key="5">
    <source>
        <dbReference type="Pfam" id="PF07859"/>
    </source>
</evidence>
<feature type="region of interest" description="Disordered" evidence="4">
    <location>
        <begin position="1"/>
        <end position="27"/>
    </location>
</feature>
<dbReference type="EMBL" id="CP042186">
    <property type="protein sequence ID" value="QDS68943.1"/>
    <property type="molecule type" value="Genomic_DNA"/>
</dbReference>
<feature type="domain" description="Alpha/beta hydrolase fold-3" evidence="5">
    <location>
        <begin position="110"/>
        <end position="317"/>
    </location>
</feature>
<evidence type="ECO:0000256" key="2">
    <source>
        <dbReference type="ARBA" id="ARBA00022801"/>
    </source>
</evidence>
<dbReference type="AlphaFoldDB" id="A0A517KZY3"/>
<dbReference type="GO" id="GO:0016787">
    <property type="term" value="F:hydrolase activity"/>
    <property type="evidence" value="ECO:0007669"/>
    <property type="project" value="UniProtKB-KW"/>
</dbReference>
<dbReference type="InterPro" id="IPR050300">
    <property type="entry name" value="GDXG_lipolytic_enzyme"/>
</dbReference>
<name>A0A517KZY3_9PEZI</name>
<feature type="active site" evidence="3">
    <location>
        <position position="185"/>
    </location>
</feature>
<feature type="compositionally biased region" description="Polar residues" evidence="4">
    <location>
        <begin position="15"/>
        <end position="26"/>
    </location>
</feature>
<gene>
    <name evidence="6" type="ORF">FKW77_008577</name>
</gene>
<accession>A0A517KZY3</accession>
<evidence type="ECO:0000313" key="6">
    <source>
        <dbReference type="EMBL" id="QDS68943.1"/>
    </source>
</evidence>
<dbReference type="STRING" id="50376.A0A517KZY3"/>
<dbReference type="PANTHER" id="PTHR48081:SF8">
    <property type="entry name" value="ALPHA_BETA HYDROLASE FOLD-3 DOMAIN-CONTAINING PROTEIN-RELATED"/>
    <property type="match status" value="1"/>
</dbReference>
<dbReference type="OrthoDB" id="2152029at2759"/>
<evidence type="ECO:0000256" key="4">
    <source>
        <dbReference type="SAM" id="MobiDB-lite"/>
    </source>
</evidence>
<evidence type="ECO:0000313" key="7">
    <source>
        <dbReference type="Proteomes" id="UP000316270"/>
    </source>
</evidence>
<organism evidence="6 7">
    <name type="scientific">Venturia effusa</name>
    <dbReference type="NCBI Taxonomy" id="50376"/>
    <lineage>
        <taxon>Eukaryota</taxon>
        <taxon>Fungi</taxon>
        <taxon>Dikarya</taxon>
        <taxon>Ascomycota</taxon>
        <taxon>Pezizomycotina</taxon>
        <taxon>Dothideomycetes</taxon>
        <taxon>Pleosporomycetidae</taxon>
        <taxon>Venturiales</taxon>
        <taxon>Venturiaceae</taxon>
        <taxon>Venturia</taxon>
    </lineage>
</organism>
<dbReference type="Pfam" id="PF07859">
    <property type="entry name" value="Abhydrolase_3"/>
    <property type="match status" value="1"/>
</dbReference>
<keyword evidence="2" id="KW-0378">Hydrolase</keyword>
<proteinExistence type="inferred from homology"/>
<dbReference type="InterPro" id="IPR013094">
    <property type="entry name" value="AB_hydrolase_3"/>
</dbReference>
<dbReference type="InterPro" id="IPR029058">
    <property type="entry name" value="AB_hydrolase_fold"/>
</dbReference>
<feature type="region of interest" description="Disordered" evidence="4">
    <location>
        <begin position="345"/>
        <end position="364"/>
    </location>
</feature>
<evidence type="ECO:0000256" key="1">
    <source>
        <dbReference type="ARBA" id="ARBA00010515"/>
    </source>
</evidence>
<sequence length="364" mass="40528">MADSTNVALDHESEPQASELKSSSIHITHRHDASLTTRLIYKLLRPFGHKLASSKQQYPAGSPQLSVPSAIQKIADVHERKVDHIWIYDLRPKRPQPTNTEKQKNVHRIYYFAGGGWQMPPSPSHWKFFQAMLQSLPDTIITVVSYPLAPNSPAPIAIPQLLKLYNTLLTESTEKGETVTLAGDSAGGNIVLCLPLEALRHNAVAPRPHSILAICPSANMKRGYPEMEAVEKVDPILRIPFIEKTAREWRGEWEDSDPRVSPIRADLGLLRRAGIKVDGVTGGYDLLAHDGVQFREKLGEARVEGEWLQWDRMMHCWPLAKAYGIFPESEEAFRWIVGVLKRRAEEGGGRGTGSGAVQDGTAMD</sequence>
<dbReference type="PROSITE" id="PS01174">
    <property type="entry name" value="LIPASE_GDXG_SER"/>
    <property type="match status" value="1"/>
</dbReference>
<dbReference type="Gene3D" id="3.40.50.1820">
    <property type="entry name" value="alpha/beta hydrolase"/>
    <property type="match status" value="1"/>
</dbReference>